<keyword evidence="4" id="KW-1185">Reference proteome</keyword>
<sequence length="383" mass="44219">METNKLTYSSLSLDFADLYTYVTNLKEQVDTLNSQNKALSFRLNEQTQHPPAQITPVVVDYNQLATTYQENIAVIVKERDELKKQNEKMRAELFESINQSNLFKDNFGKQLNALQKKAQQLELLVRCVFKIPEAFVSELDFLKNNNKTIETVLKQEEVIQKITEMLKKIEELKDENSVLRGKVKTLINENNKFSEALESEKRTLDATKSEFVKKEEVFKMQIDELKGSAETEETTKDVLKRCEAINDCMNVLINSWKKAGESAFVEKMECEEENKNNEQNETSEVKTVQNTKKPEVVSHSMEVEKPKEEEEVLDERFLESSPKSVVRPADNVTNIVETNKKDENRENKMDEEPPKREMEVVSVEDSNSEPQKKSGSEEDVDLL</sequence>
<evidence type="ECO:0000256" key="1">
    <source>
        <dbReference type="SAM" id="Coils"/>
    </source>
</evidence>
<organism evidence="3 4">
    <name type="scientific">Entamoeba invadens IP1</name>
    <dbReference type="NCBI Taxonomy" id="370355"/>
    <lineage>
        <taxon>Eukaryota</taxon>
        <taxon>Amoebozoa</taxon>
        <taxon>Evosea</taxon>
        <taxon>Archamoebae</taxon>
        <taxon>Mastigamoebida</taxon>
        <taxon>Entamoebidae</taxon>
        <taxon>Entamoeba</taxon>
    </lineage>
</organism>
<dbReference type="GeneID" id="14882872"/>
<protein>
    <submittedName>
        <fullName evidence="3">Uncharacterized protein</fullName>
    </submittedName>
</protein>
<keyword evidence="1" id="KW-0175">Coiled coil</keyword>
<feature type="coiled-coil region" evidence="1">
    <location>
        <begin position="22"/>
        <end position="124"/>
    </location>
</feature>
<evidence type="ECO:0000313" key="3">
    <source>
        <dbReference type="EMBL" id="ELP83898.1"/>
    </source>
</evidence>
<reference evidence="3 4" key="1">
    <citation type="submission" date="2012-10" db="EMBL/GenBank/DDBJ databases">
        <authorList>
            <person name="Zafar N."/>
            <person name="Inman J."/>
            <person name="Hall N."/>
            <person name="Lorenzi H."/>
            <person name="Caler E."/>
        </authorList>
    </citation>
    <scope>NUCLEOTIDE SEQUENCE [LARGE SCALE GENOMIC DNA]</scope>
    <source>
        <strain evidence="3 4">IP1</strain>
    </source>
</reference>
<evidence type="ECO:0000256" key="2">
    <source>
        <dbReference type="SAM" id="MobiDB-lite"/>
    </source>
</evidence>
<feature type="coiled-coil region" evidence="1">
    <location>
        <begin position="152"/>
        <end position="210"/>
    </location>
</feature>
<gene>
    <name evidence="3" type="ORF">EIN_440420</name>
</gene>
<dbReference type="EMBL" id="KB207216">
    <property type="protein sequence ID" value="ELP83898.1"/>
    <property type="molecule type" value="Genomic_DNA"/>
</dbReference>
<dbReference type="Proteomes" id="UP000014680">
    <property type="component" value="Unassembled WGS sequence"/>
</dbReference>
<dbReference type="RefSeq" id="XP_004183244.1">
    <property type="nucleotide sequence ID" value="XM_004183196.1"/>
</dbReference>
<dbReference type="OrthoDB" id="10326276at2759"/>
<dbReference type="VEuPathDB" id="AmoebaDB:EIN_440420"/>
<evidence type="ECO:0000313" key="4">
    <source>
        <dbReference type="Proteomes" id="UP000014680"/>
    </source>
</evidence>
<accession>A0A0A1TZE8</accession>
<dbReference type="KEGG" id="eiv:EIN_440420"/>
<name>A0A0A1TZE8_ENTIV</name>
<proteinExistence type="predicted"/>
<feature type="compositionally biased region" description="Basic and acidic residues" evidence="2">
    <location>
        <begin position="292"/>
        <end position="318"/>
    </location>
</feature>
<feature type="region of interest" description="Disordered" evidence="2">
    <location>
        <begin position="270"/>
        <end position="383"/>
    </location>
</feature>
<dbReference type="AlphaFoldDB" id="A0A0A1TZE8"/>
<feature type="compositionally biased region" description="Basic and acidic residues" evidence="2">
    <location>
        <begin position="338"/>
        <end position="359"/>
    </location>
</feature>